<evidence type="ECO:0000256" key="2">
    <source>
        <dbReference type="ARBA" id="ARBA00022473"/>
    </source>
</evidence>
<keyword evidence="10" id="KW-1185">Reference proteome</keyword>
<feature type="compositionally biased region" description="Polar residues" evidence="7">
    <location>
        <begin position="394"/>
        <end position="403"/>
    </location>
</feature>
<evidence type="ECO:0000256" key="6">
    <source>
        <dbReference type="ARBA" id="ARBA00023242"/>
    </source>
</evidence>
<dbReference type="AlphaFoldDB" id="A0AAV1DTQ1"/>
<sequence>MPFETSSKPGPDLSLHISLPCSTTSTSSSSPICNEINASFDLSREAPKKSSPFSTELSLAHPANSQLLGGLDESLRLRSFGGGGGGGGTVIHHHHQQQEEQISHHHQNPYIYSHTHNICHQPNNQLNQLNHGVSLLDVSSDNGGLRPIKGIPVYHNRSFPFLPALDHHHHHHTRDTNKDPGNKMSFYHHLHHHNSPSPYFNNGGSLDHMSILNSSSSGPNNNNNNAALPSSAYRIPSSTNPSSRFNGLSSTYHQYGLGGGSHHHEVVSHHGMMRSRFLPKLPAKRSMRAPRMRWTSTLHARFVHAVELLGGHERATPKSVLELMDVKDLTLAHVKSHLQMYRTVKTTDKPAASSGQSDNSGDDDLSTIGSAGNDRAGMQRGRFMDQRGAGSDHGSLQQESEYPSTATTTTTLWSNSSSSREAWMQSNSGHDVNGLRTSSAIPVEQRSGHHLEGCDSSRLNSYLIPGLERKNPSLEFTLGRPDWVEKEIA</sequence>
<dbReference type="Proteomes" id="UP001161247">
    <property type="component" value="Chromosome 6"/>
</dbReference>
<dbReference type="GO" id="GO:0000976">
    <property type="term" value="F:transcription cis-regulatory region binding"/>
    <property type="evidence" value="ECO:0007669"/>
    <property type="project" value="InterPro"/>
</dbReference>
<comment type="subcellular location">
    <subcellularLocation>
        <location evidence="1">Nucleus</location>
    </subcellularLocation>
</comment>
<dbReference type="Pfam" id="PF00249">
    <property type="entry name" value="Myb_DNA-binding"/>
    <property type="match status" value="1"/>
</dbReference>
<dbReference type="GO" id="GO:0010158">
    <property type="term" value="P:abaxial cell fate specification"/>
    <property type="evidence" value="ECO:0007669"/>
    <property type="project" value="InterPro"/>
</dbReference>
<feature type="region of interest" description="Disordered" evidence="7">
    <location>
        <begin position="211"/>
        <end position="242"/>
    </location>
</feature>
<organism evidence="9 10">
    <name type="scientific">Oldenlandia corymbosa var. corymbosa</name>
    <dbReference type="NCBI Taxonomy" id="529605"/>
    <lineage>
        <taxon>Eukaryota</taxon>
        <taxon>Viridiplantae</taxon>
        <taxon>Streptophyta</taxon>
        <taxon>Embryophyta</taxon>
        <taxon>Tracheophyta</taxon>
        <taxon>Spermatophyta</taxon>
        <taxon>Magnoliopsida</taxon>
        <taxon>eudicotyledons</taxon>
        <taxon>Gunneridae</taxon>
        <taxon>Pentapetalae</taxon>
        <taxon>asterids</taxon>
        <taxon>lamiids</taxon>
        <taxon>Gentianales</taxon>
        <taxon>Rubiaceae</taxon>
        <taxon>Rubioideae</taxon>
        <taxon>Spermacoceae</taxon>
        <taxon>Hedyotis-Oldenlandia complex</taxon>
        <taxon>Oldenlandia</taxon>
    </lineage>
</organism>
<dbReference type="InterPro" id="IPR044847">
    <property type="entry name" value="KAN_fam"/>
</dbReference>
<evidence type="ECO:0000256" key="4">
    <source>
        <dbReference type="ARBA" id="ARBA00023015"/>
    </source>
</evidence>
<evidence type="ECO:0000259" key="8">
    <source>
        <dbReference type="Pfam" id="PF00249"/>
    </source>
</evidence>
<dbReference type="EMBL" id="OX459123">
    <property type="protein sequence ID" value="CAI9110290.1"/>
    <property type="molecule type" value="Genomic_DNA"/>
</dbReference>
<name>A0AAV1DTQ1_OLDCO</name>
<accession>A0AAV1DTQ1</accession>
<evidence type="ECO:0000313" key="9">
    <source>
        <dbReference type="EMBL" id="CAI9110290.1"/>
    </source>
</evidence>
<dbReference type="GO" id="GO:0006355">
    <property type="term" value="P:regulation of DNA-templated transcription"/>
    <property type="evidence" value="ECO:0007669"/>
    <property type="project" value="InterPro"/>
</dbReference>
<evidence type="ECO:0000256" key="7">
    <source>
        <dbReference type="SAM" id="MobiDB-lite"/>
    </source>
</evidence>
<evidence type="ECO:0000313" key="10">
    <source>
        <dbReference type="Proteomes" id="UP001161247"/>
    </source>
</evidence>
<dbReference type="PANTHER" id="PTHR31496:SF3">
    <property type="entry name" value="TRANSCRIPTION REPRESSOR KAN1"/>
    <property type="match status" value="1"/>
</dbReference>
<keyword evidence="4" id="KW-0805">Transcription regulation</keyword>
<keyword evidence="3" id="KW-0221">Differentiation</keyword>
<keyword evidence="5" id="KW-0804">Transcription</keyword>
<gene>
    <name evidence="9" type="ORF">OLC1_LOCUS17979</name>
</gene>
<proteinExistence type="predicted"/>
<dbReference type="InterPro" id="IPR009057">
    <property type="entry name" value="Homeodomain-like_sf"/>
</dbReference>
<protein>
    <submittedName>
        <fullName evidence="9">OLC1v1010288C1</fullName>
    </submittedName>
</protein>
<dbReference type="Gene3D" id="1.10.10.60">
    <property type="entry name" value="Homeodomain-like"/>
    <property type="match status" value="1"/>
</dbReference>
<dbReference type="PANTHER" id="PTHR31496">
    <property type="entry name" value="TRANSCRIPTION FACTOR KAN2-RELATED"/>
    <property type="match status" value="1"/>
</dbReference>
<dbReference type="InterPro" id="IPR001005">
    <property type="entry name" value="SANT/Myb"/>
</dbReference>
<dbReference type="SUPFAM" id="SSF46689">
    <property type="entry name" value="Homeodomain-like"/>
    <property type="match status" value="1"/>
</dbReference>
<feature type="compositionally biased region" description="Low complexity" evidence="7">
    <location>
        <begin position="211"/>
        <end position="231"/>
    </location>
</feature>
<evidence type="ECO:0000256" key="1">
    <source>
        <dbReference type="ARBA" id="ARBA00004123"/>
    </source>
</evidence>
<feature type="compositionally biased region" description="Polar residues" evidence="7">
    <location>
        <begin position="424"/>
        <end position="435"/>
    </location>
</feature>
<keyword evidence="2" id="KW-0217">Developmental protein</keyword>
<feature type="domain" description="Myb-like" evidence="8">
    <location>
        <begin position="291"/>
        <end position="342"/>
    </location>
</feature>
<reference evidence="9" key="1">
    <citation type="submission" date="2023-03" db="EMBL/GenBank/DDBJ databases">
        <authorList>
            <person name="Julca I."/>
        </authorList>
    </citation>
    <scope>NUCLEOTIDE SEQUENCE</scope>
</reference>
<evidence type="ECO:0000256" key="5">
    <source>
        <dbReference type="ARBA" id="ARBA00023163"/>
    </source>
</evidence>
<dbReference type="InterPro" id="IPR006447">
    <property type="entry name" value="Myb_dom_plants"/>
</dbReference>
<dbReference type="NCBIfam" id="TIGR01557">
    <property type="entry name" value="myb_SHAQKYF"/>
    <property type="match status" value="1"/>
</dbReference>
<dbReference type="FunFam" id="1.10.10.60:FF:000002">
    <property type="entry name" value="Myb family transcription factor"/>
    <property type="match status" value="1"/>
</dbReference>
<dbReference type="GO" id="GO:0005634">
    <property type="term" value="C:nucleus"/>
    <property type="evidence" value="ECO:0007669"/>
    <property type="project" value="UniProtKB-SubCell"/>
</dbReference>
<feature type="region of interest" description="Disordered" evidence="7">
    <location>
        <begin position="347"/>
        <end position="435"/>
    </location>
</feature>
<feature type="compositionally biased region" description="Low complexity" evidence="7">
    <location>
        <begin position="404"/>
        <end position="419"/>
    </location>
</feature>
<evidence type="ECO:0000256" key="3">
    <source>
        <dbReference type="ARBA" id="ARBA00022782"/>
    </source>
</evidence>
<keyword evidence="6" id="KW-0539">Nucleus</keyword>